<evidence type="ECO:0000256" key="4">
    <source>
        <dbReference type="ARBA" id="ARBA00022692"/>
    </source>
</evidence>
<evidence type="ECO:0000256" key="7">
    <source>
        <dbReference type="ARBA" id="ARBA00024033"/>
    </source>
</evidence>
<evidence type="ECO:0000313" key="10">
    <source>
        <dbReference type="Proteomes" id="UP000093501"/>
    </source>
</evidence>
<feature type="transmembrane region" description="Helical" evidence="8">
    <location>
        <begin position="106"/>
        <end position="126"/>
    </location>
</feature>
<evidence type="ECO:0000256" key="6">
    <source>
        <dbReference type="ARBA" id="ARBA00023136"/>
    </source>
</evidence>
<feature type="transmembrane region" description="Helical" evidence="8">
    <location>
        <begin position="385"/>
        <end position="401"/>
    </location>
</feature>
<feature type="transmembrane region" description="Helical" evidence="8">
    <location>
        <begin position="214"/>
        <end position="234"/>
    </location>
</feature>
<evidence type="ECO:0000313" key="9">
    <source>
        <dbReference type="EMBL" id="OCL31961.1"/>
    </source>
</evidence>
<keyword evidence="2" id="KW-1003">Cell membrane</keyword>
<keyword evidence="3" id="KW-0808">Transferase</keyword>
<evidence type="ECO:0000256" key="3">
    <source>
        <dbReference type="ARBA" id="ARBA00022679"/>
    </source>
</evidence>
<keyword evidence="6 8" id="KW-0472">Membrane</keyword>
<evidence type="ECO:0000256" key="5">
    <source>
        <dbReference type="ARBA" id="ARBA00022989"/>
    </source>
</evidence>
<dbReference type="InterPro" id="IPR018584">
    <property type="entry name" value="GT87"/>
</dbReference>
<feature type="transmembrane region" description="Helical" evidence="8">
    <location>
        <begin position="161"/>
        <end position="179"/>
    </location>
</feature>
<evidence type="ECO:0000256" key="1">
    <source>
        <dbReference type="ARBA" id="ARBA00004651"/>
    </source>
</evidence>
<organism evidence="9 10">
    <name type="scientific">Tessaracoccus lapidicaptus</name>
    <dbReference type="NCBI Taxonomy" id="1427523"/>
    <lineage>
        <taxon>Bacteria</taxon>
        <taxon>Bacillati</taxon>
        <taxon>Actinomycetota</taxon>
        <taxon>Actinomycetes</taxon>
        <taxon>Propionibacteriales</taxon>
        <taxon>Propionibacteriaceae</taxon>
        <taxon>Tessaracoccus</taxon>
    </lineage>
</organism>
<dbReference type="GO" id="GO:0005886">
    <property type="term" value="C:plasma membrane"/>
    <property type="evidence" value="ECO:0007669"/>
    <property type="project" value="UniProtKB-SubCell"/>
</dbReference>
<evidence type="ECO:0008006" key="11">
    <source>
        <dbReference type="Google" id="ProtNLM"/>
    </source>
</evidence>
<dbReference type="Proteomes" id="UP000093501">
    <property type="component" value="Unassembled WGS sequence"/>
</dbReference>
<dbReference type="GO" id="GO:0016758">
    <property type="term" value="F:hexosyltransferase activity"/>
    <property type="evidence" value="ECO:0007669"/>
    <property type="project" value="InterPro"/>
</dbReference>
<evidence type="ECO:0000256" key="8">
    <source>
        <dbReference type="SAM" id="Phobius"/>
    </source>
</evidence>
<dbReference type="EMBL" id="MBQD01000024">
    <property type="protein sequence ID" value="OCL31961.1"/>
    <property type="molecule type" value="Genomic_DNA"/>
</dbReference>
<keyword evidence="4 8" id="KW-0812">Transmembrane</keyword>
<comment type="similarity">
    <text evidence="7">Belongs to the glycosyltransferase 87 family.</text>
</comment>
<dbReference type="Pfam" id="PF09594">
    <property type="entry name" value="GT87"/>
    <property type="match status" value="1"/>
</dbReference>
<proteinExistence type="inferred from homology"/>
<evidence type="ECO:0000256" key="2">
    <source>
        <dbReference type="ARBA" id="ARBA00022475"/>
    </source>
</evidence>
<dbReference type="RefSeq" id="WP_068752309.1">
    <property type="nucleotide sequence ID" value="NZ_LR214441.1"/>
</dbReference>
<accession>A0A1C0AIM4</accession>
<keyword evidence="5 8" id="KW-1133">Transmembrane helix</keyword>
<protein>
    <recommendedName>
        <fullName evidence="11">Polyprenol-phosphate-mannose-dependent alpha-(1-2)-phosphatidylinositol mannoside mannosyltransferase</fullName>
    </recommendedName>
</protein>
<sequence>MTRRLPSSSVTAWAGLILILAALALSMYAVIYGRWSEEPFLPQRFDLDPPYRIDLDVYRLGGQMLLSGGDLYGRLPDTAIGANLPFTYPPLAALLFAPLAWLSLDHANLVFSLVTVALTLVAMTLAVREVTRLRGRHLVVAGLVAGTAALWLGPVRETVEFGQVNVALMALVLVDVVAGRGKPWQGVLTGLAMAIKLTPAVFLAYFLVRRDWRALATAIVAAIGFTLLGFAVAWQDSITYWTRTITDPTRIGSPAYVSNQSLTGALHRLGLGDTATLIWFVTCAVLGLSLLVVMHHLFRSGQDLAALLTMGVYALLASPVSWSHHWVWAGPALLLLVVRARRRLSLTAAAMAAVGLGLFVGRLIWDLPDAALDGLSLTWQQQLVANAQLLWGVALLAYLALTARGADDRPVAADARVSA</sequence>
<feature type="transmembrane region" description="Helical" evidence="8">
    <location>
        <begin position="12"/>
        <end position="31"/>
    </location>
</feature>
<feature type="transmembrane region" description="Helical" evidence="8">
    <location>
        <begin position="344"/>
        <end position="365"/>
    </location>
</feature>
<keyword evidence="10" id="KW-1185">Reference proteome</keyword>
<name>A0A1C0AIM4_9ACTN</name>
<comment type="subcellular location">
    <subcellularLocation>
        <location evidence="1">Cell membrane</location>
        <topology evidence="1">Multi-pass membrane protein</topology>
    </subcellularLocation>
</comment>
<dbReference type="AlphaFoldDB" id="A0A1C0AIM4"/>
<reference evidence="10" key="1">
    <citation type="submission" date="2016-07" db="EMBL/GenBank/DDBJ databases">
        <authorList>
            <person name="Florea S."/>
            <person name="Webb J.S."/>
            <person name="Jaromczyk J."/>
            <person name="Schardl C.L."/>
        </authorList>
    </citation>
    <scope>NUCLEOTIDE SEQUENCE [LARGE SCALE GENOMIC DNA]</scope>
    <source>
        <strain evidence="10">IPBSL-7</strain>
    </source>
</reference>
<comment type="caution">
    <text evidence="9">The sequence shown here is derived from an EMBL/GenBank/DDBJ whole genome shotgun (WGS) entry which is preliminary data.</text>
</comment>
<feature type="transmembrane region" description="Helical" evidence="8">
    <location>
        <begin position="186"/>
        <end position="208"/>
    </location>
</feature>
<gene>
    <name evidence="9" type="ORF">BCR15_07870</name>
</gene>
<feature type="transmembrane region" description="Helical" evidence="8">
    <location>
        <begin position="277"/>
        <end position="298"/>
    </location>
</feature>
<feature type="transmembrane region" description="Helical" evidence="8">
    <location>
        <begin position="138"/>
        <end position="155"/>
    </location>
</feature>